<gene>
    <name evidence="9" type="ORF">C0081_10660</name>
</gene>
<feature type="transmembrane region" description="Helical" evidence="7">
    <location>
        <begin position="174"/>
        <end position="197"/>
    </location>
</feature>
<keyword evidence="4 7" id="KW-0812">Transmembrane</keyword>
<keyword evidence="5 7" id="KW-1133">Transmembrane helix</keyword>
<organism evidence="9 10">
    <name type="scientific">Cohaesibacter celericrescens</name>
    <dbReference type="NCBI Taxonomy" id="2067669"/>
    <lineage>
        <taxon>Bacteria</taxon>
        <taxon>Pseudomonadati</taxon>
        <taxon>Pseudomonadota</taxon>
        <taxon>Alphaproteobacteria</taxon>
        <taxon>Hyphomicrobiales</taxon>
        <taxon>Cohaesibacteraceae</taxon>
    </lineage>
</organism>
<dbReference type="InterPro" id="IPR000515">
    <property type="entry name" value="MetI-like"/>
</dbReference>
<feature type="domain" description="ABC transmembrane type-1" evidence="8">
    <location>
        <begin position="100"/>
        <end position="297"/>
    </location>
</feature>
<feature type="transmembrane region" description="Helical" evidence="7">
    <location>
        <begin position="252"/>
        <end position="272"/>
    </location>
</feature>
<accession>A0A2N5XRQ1</accession>
<feature type="transmembrane region" description="Helical" evidence="7">
    <location>
        <begin position="136"/>
        <end position="162"/>
    </location>
</feature>
<feature type="transmembrane region" description="Helical" evidence="7">
    <location>
        <begin position="12"/>
        <end position="30"/>
    </location>
</feature>
<dbReference type="OrthoDB" id="7834831at2"/>
<dbReference type="CDD" id="cd06261">
    <property type="entry name" value="TM_PBP2"/>
    <property type="match status" value="1"/>
</dbReference>
<comment type="caution">
    <text evidence="9">The sequence shown here is derived from an EMBL/GenBank/DDBJ whole genome shotgun (WGS) entry which is preliminary data.</text>
</comment>
<feature type="transmembrane region" description="Helical" evidence="7">
    <location>
        <begin position="104"/>
        <end position="124"/>
    </location>
</feature>
<evidence type="ECO:0000256" key="3">
    <source>
        <dbReference type="ARBA" id="ARBA00022475"/>
    </source>
</evidence>
<dbReference type="EMBL" id="PKUQ01000018">
    <property type="protein sequence ID" value="PLW77201.1"/>
    <property type="molecule type" value="Genomic_DNA"/>
</dbReference>
<keyword evidence="2 7" id="KW-0813">Transport</keyword>
<evidence type="ECO:0000313" key="10">
    <source>
        <dbReference type="Proteomes" id="UP000234881"/>
    </source>
</evidence>
<keyword evidence="3" id="KW-1003">Cell membrane</keyword>
<dbReference type="Pfam" id="PF00528">
    <property type="entry name" value="BPD_transp_1"/>
    <property type="match status" value="1"/>
</dbReference>
<evidence type="ECO:0000259" key="8">
    <source>
        <dbReference type="PROSITE" id="PS50928"/>
    </source>
</evidence>
<dbReference type="InterPro" id="IPR035906">
    <property type="entry name" value="MetI-like_sf"/>
</dbReference>
<dbReference type="GO" id="GO:0071916">
    <property type="term" value="F:dipeptide transmembrane transporter activity"/>
    <property type="evidence" value="ECO:0007669"/>
    <property type="project" value="TreeGrafter"/>
</dbReference>
<evidence type="ECO:0000256" key="2">
    <source>
        <dbReference type="ARBA" id="ARBA00022448"/>
    </source>
</evidence>
<dbReference type="PANTHER" id="PTHR43163">
    <property type="entry name" value="DIPEPTIDE TRANSPORT SYSTEM PERMEASE PROTEIN DPPB-RELATED"/>
    <property type="match status" value="1"/>
</dbReference>
<evidence type="ECO:0000256" key="4">
    <source>
        <dbReference type="ARBA" id="ARBA00022692"/>
    </source>
</evidence>
<dbReference type="InterPro" id="IPR045621">
    <property type="entry name" value="BPD_transp_1_N"/>
</dbReference>
<dbReference type="SUPFAM" id="SSF161098">
    <property type="entry name" value="MetI-like"/>
    <property type="match status" value="1"/>
</dbReference>
<protein>
    <submittedName>
        <fullName evidence="9">ABC transporter permease</fullName>
    </submittedName>
</protein>
<dbReference type="Proteomes" id="UP000234881">
    <property type="component" value="Unassembled WGS sequence"/>
</dbReference>
<evidence type="ECO:0000256" key="7">
    <source>
        <dbReference type="RuleBase" id="RU363032"/>
    </source>
</evidence>
<dbReference type="PANTHER" id="PTHR43163:SF6">
    <property type="entry name" value="DIPEPTIDE TRANSPORT SYSTEM PERMEASE PROTEIN DPPB-RELATED"/>
    <property type="match status" value="1"/>
</dbReference>
<evidence type="ECO:0000313" key="9">
    <source>
        <dbReference type="EMBL" id="PLW77201.1"/>
    </source>
</evidence>
<dbReference type="GO" id="GO:0005886">
    <property type="term" value="C:plasma membrane"/>
    <property type="evidence" value="ECO:0007669"/>
    <property type="project" value="UniProtKB-SubCell"/>
</dbReference>
<proteinExistence type="inferred from homology"/>
<comment type="subcellular location">
    <subcellularLocation>
        <location evidence="1 7">Cell membrane</location>
        <topology evidence="1 7">Multi-pass membrane protein</topology>
    </subcellularLocation>
</comment>
<keyword evidence="6 7" id="KW-0472">Membrane</keyword>
<evidence type="ECO:0000256" key="5">
    <source>
        <dbReference type="ARBA" id="ARBA00022989"/>
    </source>
</evidence>
<keyword evidence="10" id="KW-1185">Reference proteome</keyword>
<evidence type="ECO:0000256" key="6">
    <source>
        <dbReference type="ARBA" id="ARBA00023136"/>
    </source>
</evidence>
<sequence>MISQLGQRLLQAMMLLLCMSMVGFALLHLLPGDFAEILLMSQMDGTLPDAATVARFSASQGFDAPLPIQYLRWLGALLHGDLGTSFITGEPVLADITVRIGRSISLAIFSMITALLIALPIGFLCAYRSGGCLDRLFVMLSVVGMSIPNFWYALLLSLLFSLTLGWLPSFGHTTLAHAVLPTLVIATSISGILVRYIRSSLLDEASQDYVRTAKAKGLGSLRIFFKHVTPNILPATLTLAGLQLARIFDGMIIVETLFAWPGLGSLLVEALLNRDYPLIQACFLVIASSYILINLAIDYVITIYDPRVRDIL</sequence>
<comment type="similarity">
    <text evidence="7">Belongs to the binding-protein-dependent transport system permease family.</text>
</comment>
<dbReference type="PROSITE" id="PS50928">
    <property type="entry name" value="ABC_TM1"/>
    <property type="match status" value="1"/>
</dbReference>
<feature type="transmembrane region" description="Helical" evidence="7">
    <location>
        <begin position="278"/>
        <end position="301"/>
    </location>
</feature>
<reference evidence="9 10" key="1">
    <citation type="submission" date="2018-01" db="EMBL/GenBank/DDBJ databases">
        <title>The draft genome sequence of Cohaesibacter sp. H1304.</title>
        <authorList>
            <person name="Wang N.-N."/>
            <person name="Du Z.-J."/>
        </authorList>
    </citation>
    <scope>NUCLEOTIDE SEQUENCE [LARGE SCALE GENOMIC DNA]</scope>
    <source>
        <strain evidence="9 10">H1304</strain>
    </source>
</reference>
<dbReference type="RefSeq" id="WP_101533817.1">
    <property type="nucleotide sequence ID" value="NZ_PKUQ01000018.1"/>
</dbReference>
<dbReference type="Pfam" id="PF19300">
    <property type="entry name" value="BPD_transp_1_N"/>
    <property type="match status" value="1"/>
</dbReference>
<dbReference type="Gene3D" id="1.10.3720.10">
    <property type="entry name" value="MetI-like"/>
    <property type="match status" value="1"/>
</dbReference>
<name>A0A2N5XRQ1_9HYPH</name>
<evidence type="ECO:0000256" key="1">
    <source>
        <dbReference type="ARBA" id="ARBA00004651"/>
    </source>
</evidence>
<dbReference type="AlphaFoldDB" id="A0A2N5XRQ1"/>